<proteinExistence type="predicted"/>
<accession>A0A183IB50</accession>
<reference evidence="1 2" key="2">
    <citation type="submission" date="2018-11" db="EMBL/GenBank/DDBJ databases">
        <authorList>
            <consortium name="Pathogen Informatics"/>
        </authorList>
    </citation>
    <scope>NUCLEOTIDE SEQUENCE [LARGE SCALE GENOMIC DNA]</scope>
</reference>
<protein>
    <submittedName>
        <fullName evidence="3">DNA-directed RNA polymerase</fullName>
    </submittedName>
</protein>
<dbReference type="WBParaSite" id="SBAD_0000086701-mRNA-1">
    <property type="protein sequence ID" value="SBAD_0000086701-mRNA-1"/>
    <property type="gene ID" value="SBAD_0000086701"/>
</dbReference>
<keyword evidence="2" id="KW-1185">Reference proteome</keyword>
<gene>
    <name evidence="1" type="ORF">SBAD_LOCUS844</name>
</gene>
<sequence>MNGEGADKFKNLRVMFIDDGKFEEEIDRRIGIASGVLRELAPTFVTKAELNLKTKRSLFECSLYTVVNSGLRSRKDEWMG</sequence>
<evidence type="ECO:0000313" key="3">
    <source>
        <dbReference type="WBParaSite" id="SBAD_0000086701-mRNA-1"/>
    </source>
</evidence>
<dbReference type="EMBL" id="UZAM01006640">
    <property type="protein sequence ID" value="VDO92339.1"/>
    <property type="molecule type" value="Genomic_DNA"/>
</dbReference>
<reference evidence="3" key="1">
    <citation type="submission" date="2016-06" db="UniProtKB">
        <authorList>
            <consortium name="WormBaseParasite"/>
        </authorList>
    </citation>
    <scope>IDENTIFICATION</scope>
</reference>
<dbReference type="AlphaFoldDB" id="A0A183IB50"/>
<evidence type="ECO:0000313" key="1">
    <source>
        <dbReference type="EMBL" id="VDO92339.1"/>
    </source>
</evidence>
<organism evidence="3">
    <name type="scientific">Soboliphyme baturini</name>
    <dbReference type="NCBI Taxonomy" id="241478"/>
    <lineage>
        <taxon>Eukaryota</taxon>
        <taxon>Metazoa</taxon>
        <taxon>Ecdysozoa</taxon>
        <taxon>Nematoda</taxon>
        <taxon>Enoplea</taxon>
        <taxon>Dorylaimia</taxon>
        <taxon>Dioctophymatida</taxon>
        <taxon>Dioctophymatoidea</taxon>
        <taxon>Soboliphymatidae</taxon>
        <taxon>Soboliphyme</taxon>
    </lineage>
</organism>
<evidence type="ECO:0000313" key="2">
    <source>
        <dbReference type="Proteomes" id="UP000270296"/>
    </source>
</evidence>
<name>A0A183IB50_9BILA</name>
<dbReference type="OrthoDB" id="425681at2759"/>
<dbReference type="Proteomes" id="UP000270296">
    <property type="component" value="Unassembled WGS sequence"/>
</dbReference>